<evidence type="ECO:0000313" key="2">
    <source>
        <dbReference type="Proteomes" id="UP000224987"/>
    </source>
</evidence>
<name>A0A1W6JMZ4_9CAUD</name>
<proteinExistence type="predicted"/>
<keyword evidence="2" id="KW-1185">Reference proteome</keyword>
<gene>
    <name evidence="1" type="ORF">LW81_041</name>
</gene>
<protein>
    <submittedName>
        <fullName evidence="1">Uncharacterized protein</fullName>
    </submittedName>
</protein>
<dbReference type="Proteomes" id="UP000224987">
    <property type="component" value="Segment"/>
</dbReference>
<organism evidence="1 2">
    <name type="scientific">Lactococcus phage LW81</name>
    <dbReference type="NCBI Taxonomy" id="1965482"/>
    <lineage>
        <taxon>Viruses</taxon>
        <taxon>Duplodnaviria</taxon>
        <taxon>Heunggongvirae</taxon>
        <taxon>Uroviricota</taxon>
        <taxon>Caudoviricetes</taxon>
        <taxon>Audreyjarvisvirus</taxon>
        <taxon>Audreyjarvisvirus LW81</taxon>
    </lineage>
</organism>
<accession>A0A1W6JMZ4</accession>
<dbReference type="EMBL" id="KY554777">
    <property type="protein sequence ID" value="ARM67611.1"/>
    <property type="molecule type" value="Genomic_DNA"/>
</dbReference>
<sequence length="53" mass="6399">MKKIKKTCKCCGIPFELEADNFRSFEEMEEMIYCSEYCFDEAVTYKNWKPLNN</sequence>
<reference evidence="1 2" key="1">
    <citation type="journal article" date="2017" name="Viruses">
        <title>Phage Biodiversity in Artisanal Cheese Wheys Reflects the Complexity of the Fermentation Process.</title>
        <authorList>
            <person name="Mahony J."/>
            <person name="Moscarelli A."/>
            <person name="Kelleher P."/>
            <person name="Lugli G.A."/>
            <person name="Ventura M."/>
            <person name="Settanni L."/>
            <person name="van Sinderen D."/>
        </authorList>
    </citation>
    <scope>NUCLEOTIDE SEQUENCE [LARGE SCALE GENOMIC DNA]</scope>
</reference>
<evidence type="ECO:0000313" key="1">
    <source>
        <dbReference type="EMBL" id="ARM67611.1"/>
    </source>
</evidence>